<dbReference type="Gene3D" id="3.90.226.10">
    <property type="entry name" value="2-enoyl-CoA Hydratase, Chain A, domain 1"/>
    <property type="match status" value="1"/>
</dbReference>
<organism evidence="2 3">
    <name type="scientific">Edaphosphingomonas laterariae</name>
    <dbReference type="NCBI Taxonomy" id="861865"/>
    <lineage>
        <taxon>Bacteria</taxon>
        <taxon>Pseudomonadati</taxon>
        <taxon>Pseudomonadota</taxon>
        <taxon>Alphaproteobacteria</taxon>
        <taxon>Sphingomonadales</taxon>
        <taxon>Rhizorhabdaceae</taxon>
        <taxon>Edaphosphingomonas</taxon>
    </lineage>
</organism>
<dbReference type="AlphaFoldDB" id="A0A239C7B1"/>
<keyword evidence="3" id="KW-1185">Reference proteome</keyword>
<evidence type="ECO:0000313" key="3">
    <source>
        <dbReference type="Proteomes" id="UP000198281"/>
    </source>
</evidence>
<dbReference type="EMBL" id="FZOS01000002">
    <property type="protein sequence ID" value="SNS16000.1"/>
    <property type="molecule type" value="Genomic_DNA"/>
</dbReference>
<dbReference type="Proteomes" id="UP000198281">
    <property type="component" value="Unassembled WGS sequence"/>
</dbReference>
<evidence type="ECO:0000256" key="1">
    <source>
        <dbReference type="ARBA" id="ARBA00005254"/>
    </source>
</evidence>
<sequence>MAEEILLERDGAIAILTIANPARRNAFTPDMRRALSRHLEVLATDPDCRAIILAGADGHFCAGADLSRVDPAQPPMSAIALRENTKQVHQLVRALFSGPKPVIAAVEGLAFGGGLGLALACDHVVAARTARFGAAFAKVGIIADVGVLHTLQIRLGVARAKRFLALGEQVDGEAAVRIGLADDLAETGAALATAKQVAGRYAEAAPLSIAYTKAAYARGLETLEDTFQAELDYLPLTVASEDFREALTAFREKRPPRFTGQ</sequence>
<evidence type="ECO:0000313" key="2">
    <source>
        <dbReference type="EMBL" id="SNS16000.1"/>
    </source>
</evidence>
<dbReference type="CDD" id="cd06558">
    <property type="entry name" value="crotonase-like"/>
    <property type="match status" value="1"/>
</dbReference>
<dbReference type="SUPFAM" id="SSF52096">
    <property type="entry name" value="ClpP/crotonase"/>
    <property type="match status" value="1"/>
</dbReference>
<name>A0A239C7B1_9SPHN</name>
<dbReference type="PANTHER" id="PTHR43459">
    <property type="entry name" value="ENOYL-COA HYDRATASE"/>
    <property type="match status" value="1"/>
</dbReference>
<dbReference type="PANTHER" id="PTHR43459:SF1">
    <property type="entry name" value="EG:BACN32G11.4 PROTEIN"/>
    <property type="match status" value="1"/>
</dbReference>
<protein>
    <submittedName>
        <fullName evidence="2">Short chain enoyl-CoA hydratase /Enoyl-CoA hydratase</fullName>
    </submittedName>
</protein>
<proteinExistence type="inferred from homology"/>
<dbReference type="GO" id="GO:0003824">
    <property type="term" value="F:catalytic activity"/>
    <property type="evidence" value="ECO:0007669"/>
    <property type="project" value="UniProtKB-ARBA"/>
</dbReference>
<comment type="similarity">
    <text evidence="1">Belongs to the enoyl-CoA hydratase/isomerase family.</text>
</comment>
<dbReference type="RefSeq" id="WP_089218063.1">
    <property type="nucleotide sequence ID" value="NZ_FZOS01000002.1"/>
</dbReference>
<dbReference type="InterPro" id="IPR001753">
    <property type="entry name" value="Enoyl-CoA_hydra/iso"/>
</dbReference>
<dbReference type="Pfam" id="PF00378">
    <property type="entry name" value="ECH_1"/>
    <property type="match status" value="1"/>
</dbReference>
<dbReference type="Gene3D" id="1.10.12.10">
    <property type="entry name" value="Lyase 2-enoyl-coa Hydratase, Chain A, domain 2"/>
    <property type="match status" value="1"/>
</dbReference>
<dbReference type="InterPro" id="IPR029045">
    <property type="entry name" value="ClpP/crotonase-like_dom_sf"/>
</dbReference>
<dbReference type="OrthoDB" id="9802898at2"/>
<dbReference type="InterPro" id="IPR014748">
    <property type="entry name" value="Enoyl-CoA_hydra_C"/>
</dbReference>
<accession>A0A239C7B1</accession>
<gene>
    <name evidence="2" type="ORF">SAMN06295912_10244</name>
</gene>
<reference evidence="3" key="1">
    <citation type="submission" date="2017-06" db="EMBL/GenBank/DDBJ databases">
        <authorList>
            <person name="Varghese N."/>
            <person name="Submissions S."/>
        </authorList>
    </citation>
    <scope>NUCLEOTIDE SEQUENCE [LARGE SCALE GENOMIC DNA]</scope>
    <source>
        <strain evidence="3">LNB2</strain>
    </source>
</reference>